<keyword evidence="5" id="KW-1185">Reference proteome</keyword>
<accession>A0A1H7CEI2</accession>
<keyword evidence="2" id="KW-0012">Acyltransferase</keyword>
<dbReference type="AlphaFoldDB" id="A0A1H7CEI2"/>
<dbReference type="InterPro" id="IPR000182">
    <property type="entry name" value="GNAT_dom"/>
</dbReference>
<dbReference type="GO" id="GO:0016747">
    <property type="term" value="F:acyltransferase activity, transferring groups other than amino-acyl groups"/>
    <property type="evidence" value="ECO:0007669"/>
    <property type="project" value="InterPro"/>
</dbReference>
<evidence type="ECO:0000313" key="5">
    <source>
        <dbReference type="Proteomes" id="UP000199379"/>
    </source>
</evidence>
<dbReference type="CDD" id="cd04301">
    <property type="entry name" value="NAT_SF"/>
    <property type="match status" value="1"/>
</dbReference>
<organism evidence="4 5">
    <name type="scientific">Cribrihabitans marinus</name>
    <dbReference type="NCBI Taxonomy" id="1227549"/>
    <lineage>
        <taxon>Bacteria</taxon>
        <taxon>Pseudomonadati</taxon>
        <taxon>Pseudomonadota</taxon>
        <taxon>Alphaproteobacteria</taxon>
        <taxon>Rhodobacterales</taxon>
        <taxon>Paracoccaceae</taxon>
        <taxon>Cribrihabitans</taxon>
    </lineage>
</organism>
<feature type="domain" description="N-acetyltransferase" evidence="3">
    <location>
        <begin position="137"/>
        <end position="285"/>
    </location>
</feature>
<name>A0A1H7CEI2_9RHOB</name>
<protein>
    <submittedName>
        <fullName evidence="4">Acetyltransferase (GNAT) domain-containing protein</fullName>
    </submittedName>
</protein>
<dbReference type="PROSITE" id="PS51186">
    <property type="entry name" value="GNAT"/>
    <property type="match status" value="1"/>
</dbReference>
<dbReference type="STRING" id="1227549.SAMN05444007_10835"/>
<proteinExistence type="predicted"/>
<dbReference type="SUPFAM" id="SSF55729">
    <property type="entry name" value="Acyl-CoA N-acyltransferases (Nat)"/>
    <property type="match status" value="1"/>
</dbReference>
<evidence type="ECO:0000256" key="1">
    <source>
        <dbReference type="ARBA" id="ARBA00022679"/>
    </source>
</evidence>
<evidence type="ECO:0000259" key="3">
    <source>
        <dbReference type="PROSITE" id="PS51186"/>
    </source>
</evidence>
<dbReference type="RefSeq" id="WP_092368115.1">
    <property type="nucleotide sequence ID" value="NZ_BMGV01000008.1"/>
</dbReference>
<evidence type="ECO:0000256" key="2">
    <source>
        <dbReference type="ARBA" id="ARBA00023315"/>
    </source>
</evidence>
<evidence type="ECO:0000313" key="4">
    <source>
        <dbReference type="EMBL" id="SEJ86987.1"/>
    </source>
</evidence>
<dbReference type="Proteomes" id="UP000199379">
    <property type="component" value="Unassembled WGS sequence"/>
</dbReference>
<dbReference type="OrthoDB" id="7365268at2"/>
<sequence>MMREAIPEDAAAMEAFLSGHPESSMFLRGNLMAHGIGERVAPHGTRFFLWMGRDGIAGVFGLTNNGYLMCQVPGHEAGAYAAFAFAIAGETVAGMTGVADQVAATLAALGLRAEDCALHHDEPLCRLDLSRLDAPTERLRPSGPDDEALLRSWFRSYLRDTGIASDNAAAADQADARAQDAARDGSIHLLEENGHPIAMAAINARVADMVQVGGVFVPQEQRNRGLGRRITAALLASERDRGARSAILFANNPAADRAYSALGFERVGDYRIALLPAPVRIGVLA</sequence>
<keyword evidence="1 4" id="KW-0808">Transferase</keyword>
<gene>
    <name evidence="4" type="ORF">SAMN05444007_10835</name>
</gene>
<dbReference type="InterPro" id="IPR050832">
    <property type="entry name" value="Bact_Acetyltransf"/>
</dbReference>
<dbReference type="Pfam" id="PF00583">
    <property type="entry name" value="Acetyltransf_1"/>
    <property type="match status" value="1"/>
</dbReference>
<dbReference type="PANTHER" id="PTHR43877">
    <property type="entry name" value="AMINOALKYLPHOSPHONATE N-ACETYLTRANSFERASE-RELATED-RELATED"/>
    <property type="match status" value="1"/>
</dbReference>
<dbReference type="InterPro" id="IPR016181">
    <property type="entry name" value="Acyl_CoA_acyltransferase"/>
</dbReference>
<dbReference type="EMBL" id="FNYD01000008">
    <property type="protein sequence ID" value="SEJ86987.1"/>
    <property type="molecule type" value="Genomic_DNA"/>
</dbReference>
<dbReference type="Gene3D" id="3.40.630.30">
    <property type="match status" value="1"/>
</dbReference>
<reference evidence="4 5" key="1">
    <citation type="submission" date="2016-10" db="EMBL/GenBank/DDBJ databases">
        <authorList>
            <person name="de Groot N.N."/>
        </authorList>
    </citation>
    <scope>NUCLEOTIDE SEQUENCE [LARGE SCALE GENOMIC DNA]</scope>
    <source>
        <strain evidence="4 5">DSM 29340</strain>
    </source>
</reference>